<evidence type="ECO:0000313" key="7">
    <source>
        <dbReference type="Proteomes" id="UP000616839"/>
    </source>
</evidence>
<dbReference type="InterPro" id="IPR023346">
    <property type="entry name" value="Lysozyme-like_dom_sf"/>
</dbReference>
<feature type="compositionally biased region" description="Polar residues" evidence="3">
    <location>
        <begin position="469"/>
        <end position="480"/>
    </location>
</feature>
<feature type="signal peptide" evidence="4">
    <location>
        <begin position="1"/>
        <end position="20"/>
    </location>
</feature>
<feature type="region of interest" description="Disordered" evidence="3">
    <location>
        <begin position="41"/>
        <end position="79"/>
    </location>
</feature>
<dbReference type="GO" id="GO:0008933">
    <property type="term" value="F:peptidoglycan lytic transglycosylase activity"/>
    <property type="evidence" value="ECO:0007669"/>
    <property type="project" value="TreeGrafter"/>
</dbReference>
<keyword evidence="1 4" id="KW-0732">Signal</keyword>
<accession>A0A927KBG9</accession>
<organism evidence="6 7">
    <name type="scientific">Nocardioides donggukensis</name>
    <dbReference type="NCBI Taxonomy" id="2774019"/>
    <lineage>
        <taxon>Bacteria</taxon>
        <taxon>Bacillati</taxon>
        <taxon>Actinomycetota</taxon>
        <taxon>Actinomycetes</taxon>
        <taxon>Propionibacteriales</taxon>
        <taxon>Nocardioidaceae</taxon>
        <taxon>Nocardioides</taxon>
    </lineage>
</organism>
<reference evidence="6" key="1">
    <citation type="submission" date="2020-09" db="EMBL/GenBank/DDBJ databases">
        <title>Nocardioides sp. strain MJB4 16S ribosomal RNA gene Genome sequencing and assembly.</title>
        <authorList>
            <person name="Kim I."/>
        </authorList>
    </citation>
    <scope>NUCLEOTIDE SEQUENCE</scope>
    <source>
        <strain evidence="6">MJB4</strain>
    </source>
</reference>
<feature type="compositionally biased region" description="Acidic residues" evidence="3">
    <location>
        <begin position="378"/>
        <end position="398"/>
    </location>
</feature>
<dbReference type="SUPFAM" id="SSF53955">
    <property type="entry name" value="Lysozyme-like"/>
    <property type="match status" value="1"/>
</dbReference>
<feature type="chain" id="PRO_5038886452" evidence="4">
    <location>
        <begin position="21"/>
        <end position="480"/>
    </location>
</feature>
<keyword evidence="2" id="KW-0677">Repeat</keyword>
<feature type="compositionally biased region" description="Low complexity" evidence="3">
    <location>
        <begin position="41"/>
        <end position="59"/>
    </location>
</feature>
<dbReference type="AlphaFoldDB" id="A0A927KBG9"/>
<dbReference type="EMBL" id="JACYXZ010000005">
    <property type="protein sequence ID" value="MBD8871120.1"/>
    <property type="molecule type" value="Genomic_DNA"/>
</dbReference>
<proteinExistence type="predicted"/>
<feature type="compositionally biased region" description="Low complexity" evidence="3">
    <location>
        <begin position="406"/>
        <end position="436"/>
    </location>
</feature>
<dbReference type="InterPro" id="IPR031304">
    <property type="entry name" value="SLT_2"/>
</dbReference>
<evidence type="ECO:0000256" key="2">
    <source>
        <dbReference type="ARBA" id="ARBA00022737"/>
    </source>
</evidence>
<evidence type="ECO:0000259" key="5">
    <source>
        <dbReference type="Pfam" id="PF13406"/>
    </source>
</evidence>
<feature type="region of interest" description="Disordered" evidence="3">
    <location>
        <begin position="289"/>
        <end position="480"/>
    </location>
</feature>
<protein>
    <submittedName>
        <fullName evidence="6">Lytic transglycosylase domain-containing protein</fullName>
    </submittedName>
</protein>
<dbReference type="PANTHER" id="PTHR30163">
    <property type="entry name" value="MEMBRANE-BOUND LYTIC MUREIN TRANSGLYCOSYLASE B"/>
    <property type="match status" value="1"/>
</dbReference>
<dbReference type="PANTHER" id="PTHR30163:SF8">
    <property type="entry name" value="LYTIC MUREIN TRANSGLYCOSYLASE"/>
    <property type="match status" value="1"/>
</dbReference>
<dbReference type="Gene3D" id="1.10.530.10">
    <property type="match status" value="1"/>
</dbReference>
<evidence type="ECO:0000256" key="4">
    <source>
        <dbReference type="SAM" id="SignalP"/>
    </source>
</evidence>
<dbReference type="CDD" id="cd13399">
    <property type="entry name" value="Slt35-like"/>
    <property type="match status" value="1"/>
</dbReference>
<dbReference type="Pfam" id="PF13406">
    <property type="entry name" value="SLT_2"/>
    <property type="match status" value="1"/>
</dbReference>
<comment type="caution">
    <text evidence="6">The sequence shown here is derived from an EMBL/GenBank/DDBJ whole genome shotgun (WGS) entry which is preliminary data.</text>
</comment>
<keyword evidence="7" id="KW-1185">Reference proteome</keyword>
<dbReference type="Pfam" id="PF04886">
    <property type="entry name" value="PT"/>
    <property type="match status" value="1"/>
</dbReference>
<sequence length="480" mass="48469">MSRRTKVAMSIALAPLTALAAASPGASLVLAADRATPAAATAEVPPVALPTLPDAPLDDPASRTAPPRHPDRGTRSAPVAATVSTASTAAIPDVALAAYQRAEAVMRATDPSCNLDWELLAAIGRVESDHGRYAGSRLTASGVARPAVLGPRLDGRGGFARLPDTDAGALDGDRRFERAVGPMQFIPGTWREVGVDADGDGRRNPQDIDDAALAAGVYLCVGEDNLGTDAGQRAALLRYNRSHAYVRVVLGLFDRYSATPGSISLRAREALPVTVGAVPLPDVLTASGPVRARVGAPGGRAPGGPSTTSGRGKDDDVRASIAPAPSTGGTKKPKPTVIGSEPPKDADPGPTEEPTEEPTDGPTEEPTEEPTDGPTDGPTEEPTGEPGDETGTPEEPPAEETSTGDTTCGSEGATAGEGEASGTDAETADPESSGSEESGGTGSEETGSEETGSEETGAPACDDADAADRSTQTSGDTTSD</sequence>
<name>A0A927KBG9_9ACTN</name>
<feature type="compositionally biased region" description="Acidic residues" evidence="3">
    <location>
        <begin position="353"/>
        <end position="371"/>
    </location>
</feature>
<feature type="domain" description="Transglycosylase SLT" evidence="5">
    <location>
        <begin position="179"/>
        <end position="219"/>
    </location>
</feature>
<dbReference type="Proteomes" id="UP000616839">
    <property type="component" value="Unassembled WGS sequence"/>
</dbReference>
<dbReference type="RefSeq" id="WP_192144455.1">
    <property type="nucleotide sequence ID" value="NZ_JACYXZ010000005.1"/>
</dbReference>
<evidence type="ECO:0000256" key="1">
    <source>
        <dbReference type="ARBA" id="ARBA00022729"/>
    </source>
</evidence>
<evidence type="ECO:0000256" key="3">
    <source>
        <dbReference type="SAM" id="MobiDB-lite"/>
    </source>
</evidence>
<dbReference type="GO" id="GO:0009253">
    <property type="term" value="P:peptidoglycan catabolic process"/>
    <property type="evidence" value="ECO:0007669"/>
    <property type="project" value="TreeGrafter"/>
</dbReference>
<gene>
    <name evidence="6" type="ORF">IE331_15950</name>
</gene>
<dbReference type="InterPro" id="IPR043426">
    <property type="entry name" value="MltB-like"/>
</dbReference>
<evidence type="ECO:0000313" key="6">
    <source>
        <dbReference type="EMBL" id="MBD8871120.1"/>
    </source>
</evidence>
<dbReference type="InterPro" id="IPR006970">
    <property type="entry name" value="PT"/>
</dbReference>